<name>A0A1I4NDT2_9HYPH</name>
<dbReference type="STRING" id="582667.SAMN05192568_102078"/>
<feature type="region of interest" description="Disordered" evidence="1">
    <location>
        <begin position="1"/>
        <end position="66"/>
    </location>
</feature>
<dbReference type="EMBL" id="FOTK01000020">
    <property type="protein sequence ID" value="SFM13629.1"/>
    <property type="molecule type" value="Genomic_DNA"/>
</dbReference>
<organism evidence="2 3">
    <name type="scientific">Methylobacterium pseudosasicola</name>
    <dbReference type="NCBI Taxonomy" id="582667"/>
    <lineage>
        <taxon>Bacteria</taxon>
        <taxon>Pseudomonadati</taxon>
        <taxon>Pseudomonadota</taxon>
        <taxon>Alphaproteobacteria</taxon>
        <taxon>Hyphomicrobiales</taxon>
        <taxon>Methylobacteriaceae</taxon>
        <taxon>Methylobacterium</taxon>
    </lineage>
</organism>
<evidence type="ECO:0000256" key="1">
    <source>
        <dbReference type="SAM" id="MobiDB-lite"/>
    </source>
</evidence>
<accession>A0A1I4NDT2</accession>
<dbReference type="Proteomes" id="UP000199048">
    <property type="component" value="Unassembled WGS sequence"/>
</dbReference>
<evidence type="ECO:0000313" key="3">
    <source>
        <dbReference type="Proteomes" id="UP000199048"/>
    </source>
</evidence>
<dbReference type="AlphaFoldDB" id="A0A1I4NDT2"/>
<gene>
    <name evidence="2" type="ORF">SAMN05192568_102078</name>
</gene>
<evidence type="ECO:0000313" key="2">
    <source>
        <dbReference type="EMBL" id="SFM13629.1"/>
    </source>
</evidence>
<protein>
    <submittedName>
        <fullName evidence="2">Uncharacterized protein</fullName>
    </submittedName>
</protein>
<feature type="compositionally biased region" description="Basic and acidic residues" evidence="1">
    <location>
        <begin position="54"/>
        <end position="66"/>
    </location>
</feature>
<proteinExistence type="predicted"/>
<keyword evidence="3" id="KW-1185">Reference proteome</keyword>
<sequence length="66" mass="6970">MTDSREPATVPDRASPPVDPDLEIASGDSEPEASNKPLPIPSDEPEVGLSQKGSGEDAVVRRETEI</sequence>
<dbReference type="RefSeq" id="WP_092043087.1">
    <property type="nucleotide sequence ID" value="NZ_FOTK01000020.1"/>
</dbReference>
<dbReference type="OrthoDB" id="8001903at2"/>
<reference evidence="3" key="1">
    <citation type="submission" date="2016-10" db="EMBL/GenBank/DDBJ databases">
        <authorList>
            <person name="Varghese N."/>
            <person name="Submissions S."/>
        </authorList>
    </citation>
    <scope>NUCLEOTIDE SEQUENCE [LARGE SCALE GENOMIC DNA]</scope>
    <source>
        <strain evidence="3">BL36</strain>
    </source>
</reference>